<dbReference type="GO" id="GO:0005829">
    <property type="term" value="C:cytosol"/>
    <property type="evidence" value="ECO:0007669"/>
    <property type="project" value="TreeGrafter"/>
</dbReference>
<dbReference type="CDD" id="cd05466">
    <property type="entry name" value="PBP2_LTTR_substrate"/>
    <property type="match status" value="1"/>
</dbReference>
<evidence type="ECO:0000256" key="4">
    <source>
        <dbReference type="ARBA" id="ARBA00023163"/>
    </source>
</evidence>
<keyword evidence="7" id="KW-1185">Reference proteome</keyword>
<reference evidence="6" key="1">
    <citation type="submission" date="2020-10" db="EMBL/GenBank/DDBJ databases">
        <title>Taxonomic study of unclassified bacteria belonging to the class Ktedonobacteria.</title>
        <authorList>
            <person name="Yabe S."/>
            <person name="Wang C.M."/>
            <person name="Zheng Y."/>
            <person name="Sakai Y."/>
            <person name="Cavaletti L."/>
            <person name="Monciardini P."/>
            <person name="Donadio S."/>
        </authorList>
    </citation>
    <scope>NUCLEOTIDE SEQUENCE</scope>
    <source>
        <strain evidence="6">SOSP1-1</strain>
    </source>
</reference>
<sequence>MDLRHLQTFKAIAEEGSFVQAADRLQYAQSTITLQIQQLEEELGVELFDRQRRKIQLTAAGRAMLVHAQQVLNQVEQMQQDLSDLATGESGTLRVGMIEPVARLHLVEVLRTFRARYPRIRLTIEVLSTIRTHEQLLADQIDLGISTPPPTNSGLVFEPLLTEPMVLLLPGEHPLREHASITLSDLQGECLLLTHPPCAYRSAIEQAFMARGLSLSASIEIGSLEVIKQAVKERLGVAILPRISTRQAPRGTIIRNIEDWDLHLPFGLITRSIPLPQGKAAQAFCSLLRQAVTK</sequence>
<evidence type="ECO:0000259" key="5">
    <source>
        <dbReference type="PROSITE" id="PS50931"/>
    </source>
</evidence>
<dbReference type="Gene3D" id="1.10.10.10">
    <property type="entry name" value="Winged helix-like DNA-binding domain superfamily/Winged helix DNA-binding domain"/>
    <property type="match status" value="1"/>
</dbReference>
<dbReference type="InterPro" id="IPR036390">
    <property type="entry name" value="WH_DNA-bd_sf"/>
</dbReference>
<dbReference type="Proteomes" id="UP000612362">
    <property type="component" value="Unassembled WGS sequence"/>
</dbReference>
<dbReference type="AlphaFoldDB" id="A0A8J3MT67"/>
<dbReference type="GO" id="GO:0003700">
    <property type="term" value="F:DNA-binding transcription factor activity"/>
    <property type="evidence" value="ECO:0007669"/>
    <property type="project" value="InterPro"/>
</dbReference>
<comment type="similarity">
    <text evidence="1">Belongs to the LysR transcriptional regulatory family.</text>
</comment>
<dbReference type="EMBL" id="BNJF01000003">
    <property type="protein sequence ID" value="GHO47892.1"/>
    <property type="molecule type" value="Genomic_DNA"/>
</dbReference>
<dbReference type="Pfam" id="PF03466">
    <property type="entry name" value="LysR_substrate"/>
    <property type="match status" value="1"/>
</dbReference>
<dbReference type="FunFam" id="1.10.10.10:FF:000001">
    <property type="entry name" value="LysR family transcriptional regulator"/>
    <property type="match status" value="1"/>
</dbReference>
<gene>
    <name evidence="6" type="ORF">KSX_60550</name>
</gene>
<evidence type="ECO:0000313" key="7">
    <source>
        <dbReference type="Proteomes" id="UP000612362"/>
    </source>
</evidence>
<evidence type="ECO:0000256" key="3">
    <source>
        <dbReference type="ARBA" id="ARBA00023125"/>
    </source>
</evidence>
<dbReference type="InterPro" id="IPR005119">
    <property type="entry name" value="LysR_subst-bd"/>
</dbReference>
<feature type="domain" description="HTH lysR-type" evidence="5">
    <location>
        <begin position="1"/>
        <end position="58"/>
    </location>
</feature>
<keyword evidence="4" id="KW-0804">Transcription</keyword>
<dbReference type="GO" id="GO:0003677">
    <property type="term" value="F:DNA binding"/>
    <property type="evidence" value="ECO:0007669"/>
    <property type="project" value="UniProtKB-KW"/>
</dbReference>
<dbReference type="InterPro" id="IPR050950">
    <property type="entry name" value="HTH-type_LysR_regulators"/>
</dbReference>
<dbReference type="InterPro" id="IPR036388">
    <property type="entry name" value="WH-like_DNA-bd_sf"/>
</dbReference>
<dbReference type="SUPFAM" id="SSF53850">
    <property type="entry name" value="Periplasmic binding protein-like II"/>
    <property type="match status" value="1"/>
</dbReference>
<dbReference type="Gene3D" id="3.40.190.290">
    <property type="match status" value="1"/>
</dbReference>
<evidence type="ECO:0000313" key="6">
    <source>
        <dbReference type="EMBL" id="GHO47892.1"/>
    </source>
</evidence>
<name>A0A8J3MT67_9CHLR</name>
<protein>
    <submittedName>
        <fullName evidence="6">LysR family transcriptional regulator</fullName>
    </submittedName>
</protein>
<proteinExistence type="inferred from homology"/>
<dbReference type="PANTHER" id="PTHR30419">
    <property type="entry name" value="HTH-TYPE TRANSCRIPTIONAL REGULATOR YBHD"/>
    <property type="match status" value="1"/>
</dbReference>
<dbReference type="InterPro" id="IPR000847">
    <property type="entry name" value="LysR_HTH_N"/>
</dbReference>
<comment type="caution">
    <text evidence="6">The sequence shown here is derived from an EMBL/GenBank/DDBJ whole genome shotgun (WGS) entry which is preliminary data.</text>
</comment>
<organism evidence="6 7">
    <name type="scientific">Ktedonospora formicarum</name>
    <dbReference type="NCBI Taxonomy" id="2778364"/>
    <lineage>
        <taxon>Bacteria</taxon>
        <taxon>Bacillati</taxon>
        <taxon>Chloroflexota</taxon>
        <taxon>Ktedonobacteria</taxon>
        <taxon>Ktedonobacterales</taxon>
        <taxon>Ktedonobacteraceae</taxon>
        <taxon>Ktedonospora</taxon>
    </lineage>
</organism>
<dbReference type="SUPFAM" id="SSF46785">
    <property type="entry name" value="Winged helix' DNA-binding domain"/>
    <property type="match status" value="1"/>
</dbReference>
<accession>A0A8J3MT67</accession>
<evidence type="ECO:0000256" key="2">
    <source>
        <dbReference type="ARBA" id="ARBA00023015"/>
    </source>
</evidence>
<keyword evidence="2" id="KW-0805">Transcription regulation</keyword>
<dbReference type="PRINTS" id="PR00039">
    <property type="entry name" value="HTHLYSR"/>
</dbReference>
<dbReference type="Pfam" id="PF00126">
    <property type="entry name" value="HTH_1"/>
    <property type="match status" value="1"/>
</dbReference>
<keyword evidence="3" id="KW-0238">DNA-binding</keyword>
<dbReference type="RefSeq" id="WP_220197119.1">
    <property type="nucleotide sequence ID" value="NZ_BNJF01000003.1"/>
</dbReference>
<evidence type="ECO:0000256" key="1">
    <source>
        <dbReference type="ARBA" id="ARBA00009437"/>
    </source>
</evidence>
<dbReference type="PROSITE" id="PS50931">
    <property type="entry name" value="HTH_LYSR"/>
    <property type="match status" value="1"/>
</dbReference>